<dbReference type="PANTHER" id="PTHR45138:SF9">
    <property type="entry name" value="DIGUANYLATE CYCLASE DGCM-RELATED"/>
    <property type="match status" value="1"/>
</dbReference>
<dbReference type="AlphaFoldDB" id="A0A5B9R8I2"/>
<name>A0A5B9R8I2_9BACT</name>
<dbReference type="InterPro" id="IPR000160">
    <property type="entry name" value="GGDEF_dom"/>
</dbReference>
<keyword evidence="5" id="KW-1185">Reference proteome</keyword>
<dbReference type="NCBIfam" id="TIGR00254">
    <property type="entry name" value="GGDEF"/>
    <property type="match status" value="2"/>
</dbReference>
<dbReference type="EC" id="2.7.7.65" evidence="1"/>
<evidence type="ECO:0000256" key="2">
    <source>
        <dbReference type="ARBA" id="ARBA00034247"/>
    </source>
</evidence>
<dbReference type="GO" id="GO:0052621">
    <property type="term" value="F:diguanylate cyclase activity"/>
    <property type="evidence" value="ECO:0007669"/>
    <property type="project" value="UniProtKB-EC"/>
</dbReference>
<evidence type="ECO:0000256" key="1">
    <source>
        <dbReference type="ARBA" id="ARBA00012528"/>
    </source>
</evidence>
<dbReference type="PROSITE" id="PS50887">
    <property type="entry name" value="GGDEF"/>
    <property type="match status" value="2"/>
</dbReference>
<accession>A0A5B9R8I2</accession>
<dbReference type="CDD" id="cd01949">
    <property type="entry name" value="GGDEF"/>
    <property type="match status" value="2"/>
</dbReference>
<gene>
    <name evidence="4" type="primary">pleD_3</name>
    <name evidence="4" type="ORF">UC8_49650</name>
</gene>
<sequence>MHLFSLNTTVGWLGPNCPQTVPSDLTGWHLVPVPPGSELAQVDLLVVETCAFERIRDCERFVNRQACPVLYMTSPQHLTTLVNQLQAKDDICLAAPPLPLLATRLGKMHQTQRAMIDPLTGAQRREAYFNYLRHWGMNARRSDPLSLLLLDLDNFKTLNDQFGQDAGDDVLQRLGMLLRQHCSDSPLIARMGGQEFAILLAAPDHHAAEVAEQLRQQIASPGLHPHCATTASIGVASRQDVQHVDQLHRVSDEAVFAAKAAGRNRVCVYSQLNTQSMLNGEDLDLVSLENKSRVLGERVTNYIAQRSRRILQNLRSEAETDGLTQFYNRRYLDRRLELQFRHHQESGQPLCLALIDLDHFGRINKAHGWPTGDHALRTLCDVIRNHIRKDNDWVGRYGGEEFFVVLPDVVLDDAINICERLRNATAAAEISSTSGTPLNLTISIGLVQCDAADDDIAGLLDRVSEQTLRAKENGRNQTCWAPLREPAPTKNATDGLTITA</sequence>
<organism evidence="4 5">
    <name type="scientific">Roseimaritima ulvae</name>
    <dbReference type="NCBI Taxonomy" id="980254"/>
    <lineage>
        <taxon>Bacteria</taxon>
        <taxon>Pseudomonadati</taxon>
        <taxon>Planctomycetota</taxon>
        <taxon>Planctomycetia</taxon>
        <taxon>Pirellulales</taxon>
        <taxon>Pirellulaceae</taxon>
        <taxon>Roseimaritima</taxon>
    </lineage>
</organism>
<dbReference type="PANTHER" id="PTHR45138">
    <property type="entry name" value="REGULATORY COMPONENTS OF SENSORY TRANSDUCTION SYSTEM"/>
    <property type="match status" value="1"/>
</dbReference>
<evidence type="ECO:0000313" key="4">
    <source>
        <dbReference type="EMBL" id="QEG42923.1"/>
    </source>
</evidence>
<dbReference type="GO" id="GO:1902201">
    <property type="term" value="P:negative regulation of bacterial-type flagellum-dependent cell motility"/>
    <property type="evidence" value="ECO:0007669"/>
    <property type="project" value="TreeGrafter"/>
</dbReference>
<comment type="catalytic activity">
    <reaction evidence="2">
        <text>2 GTP = 3',3'-c-di-GMP + 2 diphosphate</text>
        <dbReference type="Rhea" id="RHEA:24898"/>
        <dbReference type="ChEBI" id="CHEBI:33019"/>
        <dbReference type="ChEBI" id="CHEBI:37565"/>
        <dbReference type="ChEBI" id="CHEBI:58805"/>
        <dbReference type="EC" id="2.7.7.65"/>
    </reaction>
</comment>
<dbReference type="GO" id="GO:0005886">
    <property type="term" value="C:plasma membrane"/>
    <property type="evidence" value="ECO:0007669"/>
    <property type="project" value="TreeGrafter"/>
</dbReference>
<dbReference type="InterPro" id="IPR050469">
    <property type="entry name" value="Diguanylate_Cyclase"/>
</dbReference>
<dbReference type="Proteomes" id="UP000325286">
    <property type="component" value="Chromosome"/>
</dbReference>
<dbReference type="GO" id="GO:0043709">
    <property type="term" value="P:cell adhesion involved in single-species biofilm formation"/>
    <property type="evidence" value="ECO:0007669"/>
    <property type="project" value="TreeGrafter"/>
</dbReference>
<protein>
    <recommendedName>
        <fullName evidence="1">diguanylate cyclase</fullName>
        <ecNumber evidence="1">2.7.7.65</ecNumber>
    </recommendedName>
</protein>
<dbReference type="InterPro" id="IPR029787">
    <property type="entry name" value="Nucleotide_cyclase"/>
</dbReference>
<dbReference type="Pfam" id="PF00990">
    <property type="entry name" value="GGDEF"/>
    <property type="match status" value="2"/>
</dbReference>
<feature type="domain" description="GGDEF" evidence="3">
    <location>
        <begin position="348"/>
        <end position="483"/>
    </location>
</feature>
<dbReference type="RefSeq" id="WP_068132921.1">
    <property type="nucleotide sequence ID" value="NZ_CP042914.1"/>
</dbReference>
<dbReference type="KEGG" id="rul:UC8_49650"/>
<dbReference type="Gene3D" id="3.30.70.270">
    <property type="match status" value="2"/>
</dbReference>
<reference evidence="4 5" key="1">
    <citation type="submission" date="2019-08" db="EMBL/GenBank/DDBJ databases">
        <title>Deep-cultivation of Planctomycetes and their phenomic and genomic characterization uncovers novel biology.</title>
        <authorList>
            <person name="Wiegand S."/>
            <person name="Jogler M."/>
            <person name="Boedeker C."/>
            <person name="Pinto D."/>
            <person name="Vollmers J."/>
            <person name="Rivas-Marin E."/>
            <person name="Kohn T."/>
            <person name="Peeters S.H."/>
            <person name="Heuer A."/>
            <person name="Rast P."/>
            <person name="Oberbeckmann S."/>
            <person name="Bunk B."/>
            <person name="Jeske O."/>
            <person name="Meyerdierks A."/>
            <person name="Storesund J.E."/>
            <person name="Kallscheuer N."/>
            <person name="Luecker S."/>
            <person name="Lage O.M."/>
            <person name="Pohl T."/>
            <person name="Merkel B.J."/>
            <person name="Hornburger P."/>
            <person name="Mueller R.-W."/>
            <person name="Bruemmer F."/>
            <person name="Labrenz M."/>
            <person name="Spormann A.M."/>
            <person name="Op den Camp H."/>
            <person name="Overmann J."/>
            <person name="Amann R."/>
            <person name="Jetten M.S.M."/>
            <person name="Mascher T."/>
            <person name="Medema M.H."/>
            <person name="Devos D.P."/>
            <person name="Kaster A.-K."/>
            <person name="Ovreas L."/>
            <person name="Rohde M."/>
            <person name="Galperin M.Y."/>
            <person name="Jogler C."/>
        </authorList>
    </citation>
    <scope>NUCLEOTIDE SEQUENCE [LARGE SCALE GENOMIC DNA]</scope>
    <source>
        <strain evidence="4 5">UC8</strain>
    </source>
</reference>
<evidence type="ECO:0000313" key="5">
    <source>
        <dbReference type="Proteomes" id="UP000325286"/>
    </source>
</evidence>
<dbReference type="OrthoDB" id="244535at2"/>
<dbReference type="EMBL" id="CP042914">
    <property type="protein sequence ID" value="QEG42923.1"/>
    <property type="molecule type" value="Genomic_DNA"/>
</dbReference>
<dbReference type="InterPro" id="IPR043128">
    <property type="entry name" value="Rev_trsase/Diguanyl_cyclase"/>
</dbReference>
<feature type="domain" description="GGDEF" evidence="3">
    <location>
        <begin position="143"/>
        <end position="271"/>
    </location>
</feature>
<dbReference type="SMART" id="SM00267">
    <property type="entry name" value="GGDEF"/>
    <property type="match status" value="2"/>
</dbReference>
<dbReference type="SUPFAM" id="SSF55073">
    <property type="entry name" value="Nucleotide cyclase"/>
    <property type="match status" value="2"/>
</dbReference>
<proteinExistence type="predicted"/>
<evidence type="ECO:0000259" key="3">
    <source>
        <dbReference type="PROSITE" id="PS50887"/>
    </source>
</evidence>